<dbReference type="CDD" id="cd00387">
    <property type="entry name" value="Ribosomal_L7_L12"/>
    <property type="match status" value="1"/>
</dbReference>
<dbReference type="Pfam" id="PF16320">
    <property type="entry name" value="Ribosomal_L12_N"/>
    <property type="match status" value="1"/>
</dbReference>
<comment type="caution">
    <text evidence="6">The sequence shown here is derived from an EMBL/GenBank/DDBJ whole genome shotgun (WGS) entry which is preliminary data.</text>
</comment>
<evidence type="ECO:0000313" key="6">
    <source>
        <dbReference type="EMBL" id="KAJ7340244.1"/>
    </source>
</evidence>
<dbReference type="AlphaFoldDB" id="A0A9W9YG81"/>
<dbReference type="GO" id="GO:0003735">
    <property type="term" value="F:structural constituent of ribosome"/>
    <property type="evidence" value="ECO:0007669"/>
    <property type="project" value="InterPro"/>
</dbReference>
<organism evidence="6 7">
    <name type="scientific">Desmophyllum pertusum</name>
    <dbReference type="NCBI Taxonomy" id="174260"/>
    <lineage>
        <taxon>Eukaryota</taxon>
        <taxon>Metazoa</taxon>
        <taxon>Cnidaria</taxon>
        <taxon>Anthozoa</taxon>
        <taxon>Hexacorallia</taxon>
        <taxon>Scleractinia</taxon>
        <taxon>Caryophylliina</taxon>
        <taxon>Caryophylliidae</taxon>
        <taxon>Desmophyllum</taxon>
    </lineage>
</organism>
<reference evidence="6" key="1">
    <citation type="submission" date="2023-01" db="EMBL/GenBank/DDBJ databases">
        <title>Genome assembly of the deep-sea coral Lophelia pertusa.</title>
        <authorList>
            <person name="Herrera S."/>
            <person name="Cordes E."/>
        </authorList>
    </citation>
    <scope>NUCLEOTIDE SEQUENCE</scope>
    <source>
        <strain evidence="6">USNM1676648</strain>
        <tissue evidence="6">Polyp</tissue>
    </source>
</reference>
<dbReference type="InterPro" id="IPR014719">
    <property type="entry name" value="Ribosomal_bL12_C/ClpS-like"/>
</dbReference>
<dbReference type="PANTHER" id="PTHR45987:SF4">
    <property type="entry name" value="LARGE RIBOSOMAL SUBUNIT PROTEIN BL12M"/>
    <property type="match status" value="1"/>
</dbReference>
<dbReference type="NCBIfam" id="TIGR00855">
    <property type="entry name" value="L12"/>
    <property type="match status" value="1"/>
</dbReference>
<dbReference type="FunFam" id="3.30.1390.10:FF:000001">
    <property type="entry name" value="50S ribosomal protein L7/L12"/>
    <property type="match status" value="1"/>
</dbReference>
<feature type="domain" description="Large ribosomal subunit protein bL12 C-terminal" evidence="4">
    <location>
        <begin position="139"/>
        <end position="207"/>
    </location>
</feature>
<dbReference type="HAMAP" id="MF_00368">
    <property type="entry name" value="Ribosomal_bL12"/>
    <property type="match status" value="1"/>
</dbReference>
<keyword evidence="3" id="KW-0687">Ribonucleoprotein</keyword>
<dbReference type="PANTHER" id="PTHR45987">
    <property type="entry name" value="39S RIBOSOMAL PROTEIN L12"/>
    <property type="match status" value="1"/>
</dbReference>
<dbReference type="InterPro" id="IPR036235">
    <property type="entry name" value="Ribosomal_bL12_oligo_N_sf"/>
</dbReference>
<evidence type="ECO:0000256" key="2">
    <source>
        <dbReference type="ARBA" id="ARBA00022980"/>
    </source>
</evidence>
<dbReference type="EMBL" id="MU827778">
    <property type="protein sequence ID" value="KAJ7340244.1"/>
    <property type="molecule type" value="Genomic_DNA"/>
</dbReference>
<evidence type="ECO:0000259" key="5">
    <source>
        <dbReference type="Pfam" id="PF16320"/>
    </source>
</evidence>
<feature type="domain" description="Large ribosomal subunit protein bL12 oligomerization" evidence="5">
    <location>
        <begin position="76"/>
        <end position="124"/>
    </location>
</feature>
<dbReference type="Gene3D" id="1.20.5.710">
    <property type="entry name" value="Single helix bin"/>
    <property type="match status" value="1"/>
</dbReference>
<dbReference type="OrthoDB" id="250175at2759"/>
<sequence length="208" mass="22940">MILPVMHSETFNMAARSASAKALRLFASYKAYTYRSYSSVSCTWSVSLQRWRFCARCNSTLSAPQPDDAVKEYPEKITNIVDEISRLTLIEVADLNECLKKTLKIEGAAMMPMMGAMPMAAAPAQEAELEAEKPAPTEFTVKLTEFDAASKVKLIKEIKNLVTGLNLVQAKKFVEGLPQNVREKVSKEEADEVKKALEAAGGTVEIEV</sequence>
<dbReference type="GO" id="GO:0005762">
    <property type="term" value="C:mitochondrial large ribosomal subunit"/>
    <property type="evidence" value="ECO:0007669"/>
    <property type="project" value="TreeGrafter"/>
</dbReference>
<dbReference type="Pfam" id="PF00542">
    <property type="entry name" value="Ribosomal_L12"/>
    <property type="match status" value="1"/>
</dbReference>
<dbReference type="InterPro" id="IPR008932">
    <property type="entry name" value="Ribosomal_bL12_oligo"/>
</dbReference>
<accession>A0A9W9YG81</accession>
<evidence type="ECO:0000256" key="1">
    <source>
        <dbReference type="ARBA" id="ARBA00007197"/>
    </source>
</evidence>
<proteinExistence type="inferred from homology"/>
<comment type="similarity">
    <text evidence="1">Belongs to the bacterial ribosomal protein bL12 family.</text>
</comment>
<dbReference type="Proteomes" id="UP001163046">
    <property type="component" value="Unassembled WGS sequence"/>
</dbReference>
<evidence type="ECO:0000313" key="7">
    <source>
        <dbReference type="Proteomes" id="UP001163046"/>
    </source>
</evidence>
<dbReference type="GO" id="GO:0003729">
    <property type="term" value="F:mRNA binding"/>
    <property type="evidence" value="ECO:0007669"/>
    <property type="project" value="TreeGrafter"/>
</dbReference>
<dbReference type="SUPFAM" id="SSF54736">
    <property type="entry name" value="ClpS-like"/>
    <property type="match status" value="1"/>
</dbReference>
<dbReference type="InterPro" id="IPR013823">
    <property type="entry name" value="Ribosomal_bL12_C"/>
</dbReference>
<keyword evidence="7" id="KW-1185">Reference proteome</keyword>
<keyword evidence="2 6" id="KW-0689">Ribosomal protein</keyword>
<evidence type="ECO:0000259" key="4">
    <source>
        <dbReference type="Pfam" id="PF00542"/>
    </source>
</evidence>
<name>A0A9W9YG81_9CNID</name>
<protein>
    <submittedName>
        <fullName evidence="6">Ribosomal protein</fullName>
    </submittedName>
</protein>
<gene>
    <name evidence="6" type="primary">MRPL12</name>
    <name evidence="6" type="ORF">OS493_002976</name>
</gene>
<dbReference type="Gene3D" id="3.30.1390.10">
    <property type="match status" value="1"/>
</dbReference>
<dbReference type="InterPro" id="IPR000206">
    <property type="entry name" value="Ribosomal_bL12"/>
</dbReference>
<dbReference type="SUPFAM" id="SSF48300">
    <property type="entry name" value="Ribosomal protein L7/12, oligomerisation (N-terminal) domain"/>
    <property type="match status" value="1"/>
</dbReference>
<dbReference type="GO" id="GO:0006412">
    <property type="term" value="P:translation"/>
    <property type="evidence" value="ECO:0007669"/>
    <property type="project" value="InterPro"/>
</dbReference>
<evidence type="ECO:0000256" key="3">
    <source>
        <dbReference type="ARBA" id="ARBA00023274"/>
    </source>
</evidence>